<dbReference type="EMBL" id="DXIE01000035">
    <property type="protein sequence ID" value="HIV62466.1"/>
    <property type="molecule type" value="Genomic_DNA"/>
</dbReference>
<dbReference type="Pfam" id="PF00929">
    <property type="entry name" value="RNase_T"/>
    <property type="match status" value="1"/>
</dbReference>
<comment type="caution">
    <text evidence="3">The sequence shown here is derived from an EMBL/GenBank/DDBJ whole genome shotgun (WGS) entry which is preliminary data.</text>
</comment>
<dbReference type="PANTHER" id="PTHR30231">
    <property type="entry name" value="DNA POLYMERASE III SUBUNIT EPSILON"/>
    <property type="match status" value="1"/>
</dbReference>
<feature type="domain" description="Exonuclease" evidence="2">
    <location>
        <begin position="2"/>
        <end position="168"/>
    </location>
</feature>
<dbReference type="SUPFAM" id="SSF53098">
    <property type="entry name" value="Ribonuclease H-like"/>
    <property type="match status" value="1"/>
</dbReference>
<protein>
    <submittedName>
        <fullName evidence="3">3'-5' exonuclease</fullName>
    </submittedName>
</protein>
<evidence type="ECO:0000313" key="3">
    <source>
        <dbReference type="EMBL" id="HIV62466.1"/>
    </source>
</evidence>
<dbReference type="Gene3D" id="3.30.420.10">
    <property type="entry name" value="Ribonuclease H-like superfamily/Ribonuclease H"/>
    <property type="match status" value="1"/>
</dbReference>
<reference evidence="3" key="1">
    <citation type="journal article" date="2021" name="PeerJ">
        <title>Extensive microbial diversity within the chicken gut microbiome revealed by metagenomics and culture.</title>
        <authorList>
            <person name="Gilroy R."/>
            <person name="Ravi A."/>
            <person name="Getino M."/>
            <person name="Pursley I."/>
            <person name="Horton D.L."/>
            <person name="Alikhan N.F."/>
            <person name="Baker D."/>
            <person name="Gharbi K."/>
            <person name="Hall N."/>
            <person name="Watson M."/>
            <person name="Adriaenssens E.M."/>
            <person name="Foster-Nyarko E."/>
            <person name="Jarju S."/>
            <person name="Secka A."/>
            <person name="Antonio M."/>
            <person name="Oren A."/>
            <person name="Chaudhuri R.R."/>
            <person name="La Ragione R."/>
            <person name="Hildebrand F."/>
            <person name="Pallen M.J."/>
        </authorList>
    </citation>
    <scope>NUCLEOTIDE SEQUENCE</scope>
    <source>
        <strain evidence="3">CHK193-4272</strain>
    </source>
</reference>
<dbReference type="InterPro" id="IPR036397">
    <property type="entry name" value="RNaseH_sf"/>
</dbReference>
<proteinExistence type="predicted"/>
<keyword evidence="1 3" id="KW-0269">Exonuclease</keyword>
<keyword evidence="1 3" id="KW-0540">Nuclease</keyword>
<reference evidence="3" key="2">
    <citation type="submission" date="2021-04" db="EMBL/GenBank/DDBJ databases">
        <authorList>
            <person name="Gilroy R."/>
        </authorList>
    </citation>
    <scope>NUCLEOTIDE SEQUENCE</scope>
    <source>
        <strain evidence="3">CHK193-4272</strain>
    </source>
</reference>
<dbReference type="SMART" id="SM00479">
    <property type="entry name" value="EXOIII"/>
    <property type="match status" value="1"/>
</dbReference>
<dbReference type="GO" id="GO:0005829">
    <property type="term" value="C:cytosol"/>
    <property type="evidence" value="ECO:0007669"/>
    <property type="project" value="TreeGrafter"/>
</dbReference>
<name>A0A9D1PHX4_9FIRM</name>
<dbReference type="CDD" id="cd06130">
    <property type="entry name" value="DNA_pol_III_epsilon_like"/>
    <property type="match status" value="1"/>
</dbReference>
<evidence type="ECO:0000313" key="4">
    <source>
        <dbReference type="Proteomes" id="UP000886808"/>
    </source>
</evidence>
<dbReference type="Proteomes" id="UP000886808">
    <property type="component" value="Unassembled WGS sequence"/>
</dbReference>
<dbReference type="InterPro" id="IPR012337">
    <property type="entry name" value="RNaseH-like_sf"/>
</dbReference>
<dbReference type="AlphaFoldDB" id="A0A9D1PHX4"/>
<accession>A0A9D1PHX4</accession>
<organism evidence="3 4">
    <name type="scientific">Candidatus Butyricicoccus avistercoris</name>
    <dbReference type="NCBI Taxonomy" id="2838518"/>
    <lineage>
        <taxon>Bacteria</taxon>
        <taxon>Bacillati</taxon>
        <taxon>Bacillota</taxon>
        <taxon>Clostridia</taxon>
        <taxon>Eubacteriales</taxon>
        <taxon>Butyricicoccaceae</taxon>
        <taxon>Butyricicoccus</taxon>
    </lineage>
</organism>
<sequence length="201" mass="22699">MDFTAIDFETGNSYYTSACSIGVSVFENNEPVKQYSRFIKPPQEAGNFHWYNVKIHGIKQSDLENEPNFAEVWAEIKQDIENKTLVCHNAVFDTAVLRKCLEFYNIPFPNFNYICTVKVSQKLWPDLENHKLDTVSSFLGIELNHHEAGSDAHACGLILHYALKQTGAKNIDELADKLGIRLGFVGKNKHISCSCAKNALK</sequence>
<keyword evidence="1 3" id="KW-0378">Hydrolase</keyword>
<dbReference type="FunFam" id="3.30.420.10:FF:000045">
    <property type="entry name" value="3'-5' exonuclease DinG"/>
    <property type="match status" value="1"/>
</dbReference>
<evidence type="ECO:0000256" key="1">
    <source>
        <dbReference type="ARBA" id="ARBA00022839"/>
    </source>
</evidence>
<evidence type="ECO:0000259" key="2">
    <source>
        <dbReference type="SMART" id="SM00479"/>
    </source>
</evidence>
<gene>
    <name evidence="3" type="ORF">H9746_06475</name>
</gene>
<dbReference type="PANTHER" id="PTHR30231:SF42">
    <property type="entry name" value="EXONUCLEASE"/>
    <property type="match status" value="1"/>
</dbReference>
<dbReference type="InterPro" id="IPR013520">
    <property type="entry name" value="Ribonucl_H"/>
</dbReference>
<dbReference type="GO" id="GO:0008408">
    <property type="term" value="F:3'-5' exonuclease activity"/>
    <property type="evidence" value="ECO:0007669"/>
    <property type="project" value="TreeGrafter"/>
</dbReference>
<dbReference type="GO" id="GO:0003676">
    <property type="term" value="F:nucleic acid binding"/>
    <property type="evidence" value="ECO:0007669"/>
    <property type="project" value="InterPro"/>
</dbReference>